<dbReference type="EMBL" id="BAABKK010000002">
    <property type="protein sequence ID" value="GAA5189098.1"/>
    <property type="molecule type" value="Genomic_DNA"/>
</dbReference>
<dbReference type="InterPro" id="IPR027843">
    <property type="entry name" value="DUF4440"/>
</dbReference>
<comment type="caution">
    <text evidence="3">The sequence shown here is derived from an EMBL/GenBank/DDBJ whole genome shotgun (WGS) entry which is preliminary data.</text>
</comment>
<evidence type="ECO:0000313" key="3">
    <source>
        <dbReference type="EMBL" id="GAA5189098.1"/>
    </source>
</evidence>
<evidence type="ECO:0000313" key="4">
    <source>
        <dbReference type="Proteomes" id="UP001500200"/>
    </source>
</evidence>
<evidence type="ECO:0000259" key="2">
    <source>
        <dbReference type="Pfam" id="PF14534"/>
    </source>
</evidence>
<reference evidence="4" key="1">
    <citation type="journal article" date="2019" name="Int. J. Syst. Evol. Microbiol.">
        <title>The Global Catalogue of Microorganisms (GCM) 10K type strain sequencing project: providing services to taxonomists for standard genome sequencing and annotation.</title>
        <authorList>
            <consortium name="The Broad Institute Genomics Platform"/>
            <consortium name="The Broad Institute Genome Sequencing Center for Infectious Disease"/>
            <person name="Wu L."/>
            <person name="Ma J."/>
        </authorList>
    </citation>
    <scope>NUCLEOTIDE SEQUENCE [LARGE SCALE GENOMIC DNA]</scope>
    <source>
        <strain evidence="4">JCM 18514</strain>
    </source>
</reference>
<dbReference type="Proteomes" id="UP001500200">
    <property type="component" value="Unassembled WGS sequence"/>
</dbReference>
<name>A0ABP9RZN6_9MICC</name>
<keyword evidence="4" id="KW-1185">Reference proteome</keyword>
<feature type="region of interest" description="Disordered" evidence="1">
    <location>
        <begin position="121"/>
        <end position="147"/>
    </location>
</feature>
<proteinExistence type="predicted"/>
<sequence>MNDVHSDIEELSFLWASAERNNDVTALDTLLTEDFTAVGPLGFVLSRVQWLDRYREAAFVNEKFEWNINNVRSYGDSAVLIGIQNQTAAYRGHPSNGEFRVTQIVIRKDGRWQLAGLHLSPLAQPGDTQNLRRPNRATQTAPLQAPP</sequence>
<dbReference type="RefSeq" id="WP_345447258.1">
    <property type="nucleotide sequence ID" value="NZ_BAABKK010000002.1"/>
</dbReference>
<accession>A0ABP9RZN6</accession>
<protein>
    <submittedName>
        <fullName evidence="3">Nuclear transport factor 2 family protein</fullName>
    </submittedName>
</protein>
<feature type="domain" description="DUF4440" evidence="2">
    <location>
        <begin position="14"/>
        <end position="114"/>
    </location>
</feature>
<gene>
    <name evidence="3" type="ORF">GCM10023346_02750</name>
</gene>
<dbReference type="SUPFAM" id="SSF54427">
    <property type="entry name" value="NTF2-like"/>
    <property type="match status" value="1"/>
</dbReference>
<dbReference type="Gene3D" id="3.10.450.50">
    <property type="match status" value="1"/>
</dbReference>
<feature type="compositionally biased region" description="Polar residues" evidence="1">
    <location>
        <begin position="126"/>
        <end position="147"/>
    </location>
</feature>
<organism evidence="3 4">
    <name type="scientific">Arthrobacter gyeryongensis</name>
    <dbReference type="NCBI Taxonomy" id="1650592"/>
    <lineage>
        <taxon>Bacteria</taxon>
        <taxon>Bacillati</taxon>
        <taxon>Actinomycetota</taxon>
        <taxon>Actinomycetes</taxon>
        <taxon>Micrococcales</taxon>
        <taxon>Micrococcaceae</taxon>
        <taxon>Arthrobacter</taxon>
    </lineage>
</organism>
<dbReference type="InterPro" id="IPR032710">
    <property type="entry name" value="NTF2-like_dom_sf"/>
</dbReference>
<dbReference type="Pfam" id="PF14534">
    <property type="entry name" value="DUF4440"/>
    <property type="match status" value="1"/>
</dbReference>
<evidence type="ECO:0000256" key="1">
    <source>
        <dbReference type="SAM" id="MobiDB-lite"/>
    </source>
</evidence>